<gene>
    <name evidence="1" type="ORF">CERZMDRAFT_81388</name>
</gene>
<evidence type="ECO:0000313" key="2">
    <source>
        <dbReference type="Proteomes" id="UP000799539"/>
    </source>
</evidence>
<sequence length="225" mass="24358">MPSVLARRVGRSLACGMSRRHVDAPVVLRDGWLAGWPRLTSEYVPSYCGTVQNAFRGDAAGCVSHGARCLGAKWPSSCAFAPAFPTFPCTLDPRSPRCATRLGGQHVWIAALRLHNDSNTRGGHFRGRHPLRAAKKHDSAGGTLFIKNSSLACLGCHYYHGSSVAEGNVSRTSACPICGRLPSSKWIYERRLYPTSIIIIIIIAGSQSTAVMPNRQDRTTAARAQ</sequence>
<organism evidence="1 2">
    <name type="scientific">Cercospora zeae-maydis SCOH1-5</name>
    <dbReference type="NCBI Taxonomy" id="717836"/>
    <lineage>
        <taxon>Eukaryota</taxon>
        <taxon>Fungi</taxon>
        <taxon>Dikarya</taxon>
        <taxon>Ascomycota</taxon>
        <taxon>Pezizomycotina</taxon>
        <taxon>Dothideomycetes</taxon>
        <taxon>Dothideomycetidae</taxon>
        <taxon>Mycosphaerellales</taxon>
        <taxon>Mycosphaerellaceae</taxon>
        <taxon>Cercospora</taxon>
    </lineage>
</organism>
<accession>A0A6A6FS28</accession>
<proteinExistence type="predicted"/>
<name>A0A6A6FS28_9PEZI</name>
<dbReference type="EMBL" id="ML992664">
    <property type="protein sequence ID" value="KAF2216247.1"/>
    <property type="molecule type" value="Genomic_DNA"/>
</dbReference>
<reference evidence="1" key="1">
    <citation type="journal article" date="2020" name="Stud. Mycol.">
        <title>101 Dothideomycetes genomes: a test case for predicting lifestyles and emergence of pathogens.</title>
        <authorList>
            <person name="Haridas S."/>
            <person name="Albert R."/>
            <person name="Binder M."/>
            <person name="Bloem J."/>
            <person name="Labutti K."/>
            <person name="Salamov A."/>
            <person name="Andreopoulos B."/>
            <person name="Baker S."/>
            <person name="Barry K."/>
            <person name="Bills G."/>
            <person name="Bluhm B."/>
            <person name="Cannon C."/>
            <person name="Castanera R."/>
            <person name="Culley D."/>
            <person name="Daum C."/>
            <person name="Ezra D."/>
            <person name="Gonzalez J."/>
            <person name="Henrissat B."/>
            <person name="Kuo A."/>
            <person name="Liang C."/>
            <person name="Lipzen A."/>
            <person name="Lutzoni F."/>
            <person name="Magnuson J."/>
            <person name="Mondo S."/>
            <person name="Nolan M."/>
            <person name="Ohm R."/>
            <person name="Pangilinan J."/>
            <person name="Park H.-J."/>
            <person name="Ramirez L."/>
            <person name="Alfaro M."/>
            <person name="Sun H."/>
            <person name="Tritt A."/>
            <person name="Yoshinaga Y."/>
            <person name="Zwiers L.-H."/>
            <person name="Turgeon B."/>
            <person name="Goodwin S."/>
            <person name="Spatafora J."/>
            <person name="Crous P."/>
            <person name="Grigoriev I."/>
        </authorList>
    </citation>
    <scope>NUCLEOTIDE SEQUENCE</scope>
    <source>
        <strain evidence="1">SCOH1-5</strain>
    </source>
</reference>
<protein>
    <submittedName>
        <fullName evidence="1">Uncharacterized protein</fullName>
    </submittedName>
</protein>
<dbReference type="Proteomes" id="UP000799539">
    <property type="component" value="Unassembled WGS sequence"/>
</dbReference>
<dbReference type="AlphaFoldDB" id="A0A6A6FS28"/>
<keyword evidence="2" id="KW-1185">Reference proteome</keyword>
<evidence type="ECO:0000313" key="1">
    <source>
        <dbReference type="EMBL" id="KAF2216247.1"/>
    </source>
</evidence>